<reference evidence="1" key="1">
    <citation type="journal article" date="2019" name="bioRxiv">
        <title>The Genome of the Zebra Mussel, Dreissena polymorpha: A Resource for Invasive Species Research.</title>
        <authorList>
            <person name="McCartney M.A."/>
            <person name="Auch B."/>
            <person name="Kono T."/>
            <person name="Mallez S."/>
            <person name="Zhang Y."/>
            <person name="Obille A."/>
            <person name="Becker A."/>
            <person name="Abrahante J.E."/>
            <person name="Garbe J."/>
            <person name="Badalamenti J.P."/>
            <person name="Herman A."/>
            <person name="Mangelson H."/>
            <person name="Liachko I."/>
            <person name="Sullivan S."/>
            <person name="Sone E.D."/>
            <person name="Koren S."/>
            <person name="Silverstein K.A.T."/>
            <person name="Beckman K.B."/>
            <person name="Gohl D.M."/>
        </authorList>
    </citation>
    <scope>NUCLEOTIDE SEQUENCE</scope>
    <source>
        <strain evidence="1">Duluth1</strain>
        <tissue evidence="1">Whole animal</tissue>
    </source>
</reference>
<dbReference type="AlphaFoldDB" id="A0A9D4JAR7"/>
<evidence type="ECO:0000313" key="2">
    <source>
        <dbReference type="Proteomes" id="UP000828390"/>
    </source>
</evidence>
<evidence type="ECO:0000313" key="1">
    <source>
        <dbReference type="EMBL" id="KAH3802654.1"/>
    </source>
</evidence>
<sequence>MGWFTNFTSLVSVGSCSELSLSHFKTAPVACSHVDLSRNPSRLNRKPGREANVHLFFYFVYIDDLLYELTTSPYGFQIGYLS</sequence>
<accession>A0A9D4JAR7</accession>
<proteinExistence type="predicted"/>
<gene>
    <name evidence="1" type="ORF">DPMN_156332</name>
</gene>
<protein>
    <submittedName>
        <fullName evidence="1">Uncharacterized protein</fullName>
    </submittedName>
</protein>
<comment type="caution">
    <text evidence="1">The sequence shown here is derived from an EMBL/GenBank/DDBJ whole genome shotgun (WGS) entry which is preliminary data.</text>
</comment>
<name>A0A9D4JAR7_DREPO</name>
<dbReference type="Proteomes" id="UP000828390">
    <property type="component" value="Unassembled WGS sequence"/>
</dbReference>
<keyword evidence="2" id="KW-1185">Reference proteome</keyword>
<dbReference type="EMBL" id="JAIWYP010000007">
    <property type="protein sequence ID" value="KAH3802654.1"/>
    <property type="molecule type" value="Genomic_DNA"/>
</dbReference>
<reference evidence="1" key="2">
    <citation type="submission" date="2020-11" db="EMBL/GenBank/DDBJ databases">
        <authorList>
            <person name="McCartney M.A."/>
            <person name="Auch B."/>
            <person name="Kono T."/>
            <person name="Mallez S."/>
            <person name="Becker A."/>
            <person name="Gohl D.M."/>
            <person name="Silverstein K.A.T."/>
            <person name="Koren S."/>
            <person name="Bechman K.B."/>
            <person name="Herman A."/>
            <person name="Abrahante J.E."/>
            <person name="Garbe J."/>
        </authorList>
    </citation>
    <scope>NUCLEOTIDE SEQUENCE</scope>
    <source>
        <strain evidence="1">Duluth1</strain>
        <tissue evidence="1">Whole animal</tissue>
    </source>
</reference>
<organism evidence="1 2">
    <name type="scientific">Dreissena polymorpha</name>
    <name type="common">Zebra mussel</name>
    <name type="synonym">Mytilus polymorpha</name>
    <dbReference type="NCBI Taxonomy" id="45954"/>
    <lineage>
        <taxon>Eukaryota</taxon>
        <taxon>Metazoa</taxon>
        <taxon>Spiralia</taxon>
        <taxon>Lophotrochozoa</taxon>
        <taxon>Mollusca</taxon>
        <taxon>Bivalvia</taxon>
        <taxon>Autobranchia</taxon>
        <taxon>Heteroconchia</taxon>
        <taxon>Euheterodonta</taxon>
        <taxon>Imparidentia</taxon>
        <taxon>Neoheterodontei</taxon>
        <taxon>Myida</taxon>
        <taxon>Dreissenoidea</taxon>
        <taxon>Dreissenidae</taxon>
        <taxon>Dreissena</taxon>
    </lineage>
</organism>